<comment type="caution">
    <text evidence="11">The sequence shown here is derived from an EMBL/GenBank/DDBJ whole genome shotgun (WGS) entry which is preliminary data.</text>
</comment>
<evidence type="ECO:0000256" key="7">
    <source>
        <dbReference type="ARBA" id="ARBA00022801"/>
    </source>
</evidence>
<reference evidence="11 12" key="1">
    <citation type="journal article" date="2019" name="Int. J. Syst. Evol. Microbiol.">
        <title>The Global Catalogue of Microorganisms (GCM) 10K type strain sequencing project: providing services to taxonomists for standard genome sequencing and annotation.</title>
        <authorList>
            <consortium name="The Broad Institute Genomics Platform"/>
            <consortium name="The Broad Institute Genome Sequencing Center for Infectious Disease"/>
            <person name="Wu L."/>
            <person name="Ma J."/>
        </authorList>
    </citation>
    <scope>NUCLEOTIDE SEQUENCE [LARGE SCALE GENOMIC DNA]</scope>
    <source>
        <strain evidence="11 12">JCM 15900</strain>
    </source>
</reference>
<evidence type="ECO:0000256" key="1">
    <source>
        <dbReference type="ARBA" id="ARBA00001770"/>
    </source>
</evidence>
<dbReference type="PIRSF" id="PIRSF015592">
    <property type="entry name" value="Prld-crbxl_pptds"/>
    <property type="match status" value="1"/>
</dbReference>
<dbReference type="Pfam" id="PF01470">
    <property type="entry name" value="Peptidase_C15"/>
    <property type="match status" value="1"/>
</dbReference>
<feature type="active site" evidence="9">
    <location>
        <position position="77"/>
    </location>
</feature>
<keyword evidence="7" id="KW-0378">Hydrolase</keyword>
<dbReference type="InterPro" id="IPR036440">
    <property type="entry name" value="Peptidase_C15-like_sf"/>
</dbReference>
<dbReference type="Proteomes" id="UP001500984">
    <property type="component" value="Unassembled WGS sequence"/>
</dbReference>
<comment type="catalytic activity">
    <reaction evidence="1 9">
        <text>Release of an N-terminal pyroglutamyl group from a polypeptide, the second amino acid generally not being Pro.</text>
        <dbReference type="EC" id="3.4.19.3"/>
    </reaction>
</comment>
<dbReference type="CDD" id="cd00501">
    <property type="entry name" value="Peptidase_C15"/>
    <property type="match status" value="1"/>
</dbReference>
<sequence>MLVTGFEPFGGDPGNPSEHAVRALGTQLDDLADLTAEILPVEYARAQARLRELMAETSPAVIVCVGLAGGRAEITPERIAVNLAEARIPDNAGAQPIDEPLVAGAPPARFSTLPVAAMAEAVRAAGVPAAVSYSAGTFVCNAVMFAALDAAAAIGASGSPAPIAGFVHVPRAAEDGGSPAGGAAEEHALPQHLIDAGVLAAVRAAVDHAGRSPMAGAARGAVGAED</sequence>
<organism evidence="11 12">
    <name type="scientific">Brevibacterium salitolerans</name>
    <dbReference type="NCBI Taxonomy" id="1403566"/>
    <lineage>
        <taxon>Bacteria</taxon>
        <taxon>Bacillati</taxon>
        <taxon>Actinomycetota</taxon>
        <taxon>Actinomycetes</taxon>
        <taxon>Micrococcales</taxon>
        <taxon>Brevibacteriaceae</taxon>
        <taxon>Brevibacterium</taxon>
    </lineage>
</organism>
<evidence type="ECO:0000256" key="6">
    <source>
        <dbReference type="ARBA" id="ARBA00022670"/>
    </source>
</evidence>
<evidence type="ECO:0000256" key="5">
    <source>
        <dbReference type="ARBA" id="ARBA00022490"/>
    </source>
</evidence>
<dbReference type="InterPro" id="IPR033693">
    <property type="entry name" value="PGPEP1_Glu_AS"/>
</dbReference>
<dbReference type="InterPro" id="IPR033694">
    <property type="entry name" value="PGPEP1_Cys_AS"/>
</dbReference>
<comment type="subcellular location">
    <subcellularLocation>
        <location evidence="3">Cytoplasm</location>
    </subcellularLocation>
</comment>
<name>A0ABN2WMX0_9MICO</name>
<dbReference type="PROSITE" id="PS01333">
    <property type="entry name" value="PYRASE_GLU"/>
    <property type="match status" value="1"/>
</dbReference>
<protein>
    <recommendedName>
        <fullName evidence="9">Pyroglutamyl-peptidase I</fullName>
        <ecNumber evidence="9">3.4.19.3</ecNumber>
    </recommendedName>
</protein>
<evidence type="ECO:0000256" key="8">
    <source>
        <dbReference type="ARBA" id="ARBA00022807"/>
    </source>
</evidence>
<feature type="active site" evidence="10">
    <location>
        <position position="140"/>
    </location>
</feature>
<accession>A0ABN2WMX0</accession>
<dbReference type="InterPro" id="IPR000816">
    <property type="entry name" value="Peptidase_C15"/>
</dbReference>
<keyword evidence="8" id="KW-0788">Thiol protease</keyword>
<evidence type="ECO:0000313" key="12">
    <source>
        <dbReference type="Proteomes" id="UP001500984"/>
    </source>
</evidence>
<evidence type="ECO:0000256" key="3">
    <source>
        <dbReference type="ARBA" id="ARBA00004496"/>
    </source>
</evidence>
<evidence type="ECO:0000256" key="4">
    <source>
        <dbReference type="ARBA" id="ARBA00006641"/>
    </source>
</evidence>
<dbReference type="EC" id="3.4.19.3" evidence="9"/>
<dbReference type="SUPFAM" id="SSF53182">
    <property type="entry name" value="Pyrrolidone carboxyl peptidase (pyroglutamate aminopeptidase)"/>
    <property type="match status" value="1"/>
</dbReference>
<dbReference type="EMBL" id="BAAAPZ010000005">
    <property type="protein sequence ID" value="GAA2095723.1"/>
    <property type="molecule type" value="Genomic_DNA"/>
</dbReference>
<dbReference type="Gene3D" id="3.40.630.20">
    <property type="entry name" value="Peptidase C15, pyroglutamyl peptidase I-like"/>
    <property type="match status" value="1"/>
</dbReference>
<dbReference type="PANTHER" id="PTHR23402:SF1">
    <property type="entry name" value="PYROGLUTAMYL-PEPTIDASE I"/>
    <property type="match status" value="1"/>
</dbReference>
<keyword evidence="5" id="KW-0963">Cytoplasm</keyword>
<comment type="function">
    <text evidence="2">Removes 5-oxoproline from various penultimate amino acid residues except L-proline.</text>
</comment>
<comment type="similarity">
    <text evidence="4">Belongs to the peptidase C15 family.</text>
</comment>
<keyword evidence="12" id="KW-1185">Reference proteome</keyword>
<evidence type="ECO:0000313" key="11">
    <source>
        <dbReference type="EMBL" id="GAA2095723.1"/>
    </source>
</evidence>
<dbReference type="PRINTS" id="PR00706">
    <property type="entry name" value="PYROGLUPTASE"/>
</dbReference>
<gene>
    <name evidence="11" type="primary">pcp</name>
    <name evidence="11" type="ORF">GCM10009823_15390</name>
</gene>
<evidence type="ECO:0000256" key="9">
    <source>
        <dbReference type="PROSITE-ProRule" id="PRU10076"/>
    </source>
</evidence>
<dbReference type="PROSITE" id="PS01334">
    <property type="entry name" value="PYRASE_CYS"/>
    <property type="match status" value="1"/>
</dbReference>
<keyword evidence="6" id="KW-0645">Protease</keyword>
<proteinExistence type="inferred from homology"/>
<dbReference type="PANTHER" id="PTHR23402">
    <property type="entry name" value="PROTEASE FAMILY C15 PYROGLUTAMYL-PEPTIDASE I-RELATED"/>
    <property type="match status" value="1"/>
</dbReference>
<dbReference type="InterPro" id="IPR016125">
    <property type="entry name" value="Peptidase_C15-like"/>
</dbReference>
<evidence type="ECO:0000256" key="2">
    <source>
        <dbReference type="ARBA" id="ARBA00002280"/>
    </source>
</evidence>
<evidence type="ECO:0000256" key="10">
    <source>
        <dbReference type="PROSITE-ProRule" id="PRU10077"/>
    </source>
</evidence>